<comment type="caution">
    <text evidence="1">The sequence shown here is derived from an EMBL/GenBank/DDBJ whole genome shotgun (WGS) entry which is preliminary data.</text>
</comment>
<dbReference type="RefSeq" id="WP_425440467.1">
    <property type="nucleotide sequence ID" value="NZ_PVNH01000004.1"/>
</dbReference>
<accession>A0A2T0LXH9</accession>
<dbReference type="CDD" id="cd00586">
    <property type="entry name" value="4HBT"/>
    <property type="match status" value="1"/>
</dbReference>
<evidence type="ECO:0000313" key="2">
    <source>
        <dbReference type="Proteomes" id="UP000238362"/>
    </source>
</evidence>
<organism evidence="1 2">
    <name type="scientific">Prauserella shujinwangii</name>
    <dbReference type="NCBI Taxonomy" id="1453103"/>
    <lineage>
        <taxon>Bacteria</taxon>
        <taxon>Bacillati</taxon>
        <taxon>Actinomycetota</taxon>
        <taxon>Actinomycetes</taxon>
        <taxon>Pseudonocardiales</taxon>
        <taxon>Pseudonocardiaceae</taxon>
        <taxon>Prauserella</taxon>
    </lineage>
</organism>
<dbReference type="GO" id="GO:0047617">
    <property type="term" value="F:fatty acyl-CoA hydrolase activity"/>
    <property type="evidence" value="ECO:0007669"/>
    <property type="project" value="TreeGrafter"/>
</dbReference>
<keyword evidence="1" id="KW-0378">Hydrolase</keyword>
<evidence type="ECO:0000313" key="1">
    <source>
        <dbReference type="EMBL" id="PRX48707.1"/>
    </source>
</evidence>
<dbReference type="InterPro" id="IPR029069">
    <property type="entry name" value="HotDog_dom_sf"/>
</dbReference>
<dbReference type="PANTHER" id="PTHR31793">
    <property type="entry name" value="4-HYDROXYBENZOYL-COA THIOESTERASE FAMILY MEMBER"/>
    <property type="match status" value="1"/>
</dbReference>
<reference evidence="1 2" key="1">
    <citation type="submission" date="2018-03" db="EMBL/GenBank/DDBJ databases">
        <title>Genomic Encyclopedia of Type Strains, Phase III (KMG-III): the genomes of soil and plant-associated and newly described type strains.</title>
        <authorList>
            <person name="Whitman W."/>
        </authorList>
    </citation>
    <scope>NUCLEOTIDE SEQUENCE [LARGE SCALE GENOMIC DNA]</scope>
    <source>
        <strain evidence="1 2">CGMCC 4.7125</strain>
    </source>
</reference>
<dbReference type="Pfam" id="PF13279">
    <property type="entry name" value="4HBT_2"/>
    <property type="match status" value="1"/>
</dbReference>
<name>A0A2T0LXH9_9PSEU</name>
<keyword evidence="2" id="KW-1185">Reference proteome</keyword>
<proteinExistence type="predicted"/>
<dbReference type="Gene3D" id="3.10.129.10">
    <property type="entry name" value="Hotdog Thioesterase"/>
    <property type="match status" value="1"/>
</dbReference>
<dbReference type="SUPFAM" id="SSF54637">
    <property type="entry name" value="Thioesterase/thiol ester dehydrase-isomerase"/>
    <property type="match status" value="1"/>
</dbReference>
<sequence length="145" mass="15677">MGEYAALVRPRWSDMDAFGHVNHANLVTLLEEARVPLLFDRASSAGLGEFAKGIVVVRLSVDYRAPIVVQGQDIRVVITLRDLRHASFALDYRVHSGPSEADPVAATARTVLAPYDVGGGRPRRLTEREREFLAAALPSGGVDGA</sequence>
<protein>
    <submittedName>
        <fullName evidence="1">Acyl-CoA thioester hydrolase</fullName>
    </submittedName>
</protein>
<dbReference type="PANTHER" id="PTHR31793:SF24">
    <property type="entry name" value="LONG-CHAIN ACYL-COA THIOESTERASE FADM"/>
    <property type="match status" value="1"/>
</dbReference>
<dbReference type="EMBL" id="PVNH01000004">
    <property type="protein sequence ID" value="PRX48707.1"/>
    <property type="molecule type" value="Genomic_DNA"/>
</dbReference>
<gene>
    <name evidence="1" type="ORF">B0I33_104525</name>
</gene>
<dbReference type="AlphaFoldDB" id="A0A2T0LXH9"/>
<dbReference type="Proteomes" id="UP000238362">
    <property type="component" value="Unassembled WGS sequence"/>
</dbReference>
<dbReference type="InterPro" id="IPR050563">
    <property type="entry name" value="4-hydroxybenzoyl-CoA_TE"/>
</dbReference>